<dbReference type="STRING" id="588602.SAMN04487991_2243"/>
<protein>
    <submittedName>
        <fullName evidence="8">Predicted arabinose efflux permease, MFS family</fullName>
    </submittedName>
</protein>
<keyword evidence="4 6" id="KW-1133">Transmembrane helix</keyword>
<evidence type="ECO:0000256" key="3">
    <source>
        <dbReference type="ARBA" id="ARBA00022692"/>
    </source>
</evidence>
<dbReference type="Pfam" id="PF07690">
    <property type="entry name" value="MFS_1"/>
    <property type="match status" value="1"/>
</dbReference>
<feature type="transmembrane region" description="Helical" evidence="6">
    <location>
        <begin position="154"/>
        <end position="174"/>
    </location>
</feature>
<evidence type="ECO:0000313" key="8">
    <source>
        <dbReference type="EMBL" id="SFJ50871.1"/>
    </source>
</evidence>
<evidence type="ECO:0000256" key="2">
    <source>
        <dbReference type="ARBA" id="ARBA00022475"/>
    </source>
</evidence>
<feature type="transmembrane region" description="Helical" evidence="6">
    <location>
        <begin position="328"/>
        <end position="352"/>
    </location>
</feature>
<evidence type="ECO:0000256" key="5">
    <source>
        <dbReference type="ARBA" id="ARBA00023136"/>
    </source>
</evidence>
<feature type="transmembrane region" description="Helical" evidence="6">
    <location>
        <begin position="241"/>
        <end position="261"/>
    </location>
</feature>
<dbReference type="InterPro" id="IPR020846">
    <property type="entry name" value="MFS_dom"/>
</dbReference>
<keyword evidence="3 6" id="KW-0812">Transmembrane</keyword>
<feature type="transmembrane region" description="Helical" evidence="6">
    <location>
        <begin position="70"/>
        <end position="96"/>
    </location>
</feature>
<feature type="transmembrane region" description="Helical" evidence="6">
    <location>
        <begin position="102"/>
        <end position="121"/>
    </location>
</feature>
<evidence type="ECO:0000259" key="7">
    <source>
        <dbReference type="PROSITE" id="PS50850"/>
    </source>
</evidence>
<dbReference type="InterPro" id="IPR011701">
    <property type="entry name" value="MFS"/>
</dbReference>
<feature type="transmembrane region" description="Helical" evidence="6">
    <location>
        <begin position="128"/>
        <end position="148"/>
    </location>
</feature>
<dbReference type="PROSITE" id="PS50850">
    <property type="entry name" value="MFS"/>
    <property type="match status" value="1"/>
</dbReference>
<proteinExistence type="predicted"/>
<dbReference type="GO" id="GO:0005886">
    <property type="term" value="C:plasma membrane"/>
    <property type="evidence" value="ECO:0007669"/>
    <property type="project" value="UniProtKB-SubCell"/>
</dbReference>
<feature type="domain" description="Major facilitator superfamily (MFS) profile" evidence="7">
    <location>
        <begin position="4"/>
        <end position="387"/>
    </location>
</feature>
<evidence type="ECO:0000256" key="6">
    <source>
        <dbReference type="SAM" id="Phobius"/>
    </source>
</evidence>
<comment type="subcellular location">
    <subcellularLocation>
        <location evidence="1">Cell membrane</location>
        <topology evidence="1">Multi-pass membrane protein</topology>
    </subcellularLocation>
</comment>
<feature type="transmembrane region" description="Helical" evidence="6">
    <location>
        <begin position="358"/>
        <end position="381"/>
    </location>
</feature>
<feature type="transmembrane region" description="Helical" evidence="6">
    <location>
        <begin position="208"/>
        <end position="229"/>
    </location>
</feature>
<sequence>MRLTIFLLWLAGVLAAGQFAKVAVTFPLFREAYPGFGPTLGFLVSALSLMGLIFGLFSGMILSRLGFRRILLLALSFGGALSLLQASLPGFGLMLISRALEGAAHLMIVVAAPTLIGQIAPPSWRNTAMALWSTVFAVAFALFSWLGLPLAQSFGLPMLMILHGLLLWIMALILSRVLPIRPRTERLPPLTLREIIAKHVAAYSSPSIAAPAAGWLFYAMSFVAIVTVFPDFLPDAQRGVISGVMPLAALSVSMTLGISLLRHVSPVTVLITGFVLAAVLALCLSFGESLGPARAWVAVAMLGALGLVQSGSFASIPMLNTTPEDQSLANGALAQTGNAGNLIGTPLLLWLVDRFGMTGLIGFAVLVFCAGAMVHLWLMTLRKHGARRRRA</sequence>
<feature type="transmembrane region" description="Helical" evidence="6">
    <location>
        <begin position="39"/>
        <end position="63"/>
    </location>
</feature>
<dbReference type="Gene3D" id="1.20.1250.20">
    <property type="entry name" value="MFS general substrate transporter like domains"/>
    <property type="match status" value="1"/>
</dbReference>
<dbReference type="InterPro" id="IPR036259">
    <property type="entry name" value="MFS_trans_sf"/>
</dbReference>
<feature type="transmembrane region" description="Helical" evidence="6">
    <location>
        <begin position="293"/>
        <end position="316"/>
    </location>
</feature>
<dbReference type="GO" id="GO:0022857">
    <property type="term" value="F:transmembrane transporter activity"/>
    <property type="evidence" value="ECO:0007669"/>
    <property type="project" value="InterPro"/>
</dbReference>
<dbReference type="SUPFAM" id="SSF103473">
    <property type="entry name" value="MFS general substrate transporter"/>
    <property type="match status" value="1"/>
</dbReference>
<keyword evidence="2" id="KW-1003">Cell membrane</keyword>
<reference evidence="9" key="1">
    <citation type="submission" date="2016-10" db="EMBL/GenBank/DDBJ databases">
        <authorList>
            <person name="Varghese N."/>
            <person name="Submissions S."/>
        </authorList>
    </citation>
    <scope>NUCLEOTIDE SEQUENCE [LARGE SCALE GENOMIC DNA]</scope>
    <source>
        <strain evidence="9">DSM 26471</strain>
    </source>
</reference>
<organism evidence="8 9">
    <name type="scientific">Celeribacter neptunius</name>
    <dbReference type="NCBI Taxonomy" id="588602"/>
    <lineage>
        <taxon>Bacteria</taxon>
        <taxon>Pseudomonadati</taxon>
        <taxon>Pseudomonadota</taxon>
        <taxon>Alphaproteobacteria</taxon>
        <taxon>Rhodobacterales</taxon>
        <taxon>Roseobacteraceae</taxon>
        <taxon>Celeribacter</taxon>
    </lineage>
</organism>
<keyword evidence="5 6" id="KW-0472">Membrane</keyword>
<dbReference type="EMBL" id="FORH01000004">
    <property type="protein sequence ID" value="SFJ50871.1"/>
    <property type="molecule type" value="Genomic_DNA"/>
</dbReference>
<evidence type="ECO:0000313" key="9">
    <source>
        <dbReference type="Proteomes" id="UP000199630"/>
    </source>
</evidence>
<dbReference type="PANTHER" id="PTHR43124:SF3">
    <property type="entry name" value="CHLORAMPHENICOL EFFLUX PUMP RV0191"/>
    <property type="match status" value="1"/>
</dbReference>
<evidence type="ECO:0000256" key="4">
    <source>
        <dbReference type="ARBA" id="ARBA00022989"/>
    </source>
</evidence>
<dbReference type="InterPro" id="IPR050189">
    <property type="entry name" value="MFS_Efflux_Transporters"/>
</dbReference>
<evidence type="ECO:0000256" key="1">
    <source>
        <dbReference type="ARBA" id="ARBA00004651"/>
    </source>
</evidence>
<dbReference type="AlphaFoldDB" id="A0A1I3RZZ5"/>
<dbReference type="PANTHER" id="PTHR43124">
    <property type="entry name" value="PURINE EFFLUX PUMP PBUE"/>
    <property type="match status" value="1"/>
</dbReference>
<accession>A0A1I3RZZ5</accession>
<dbReference type="Proteomes" id="UP000199630">
    <property type="component" value="Unassembled WGS sequence"/>
</dbReference>
<keyword evidence="9" id="KW-1185">Reference proteome</keyword>
<gene>
    <name evidence="8" type="ORF">SAMN04487991_2243</name>
</gene>
<name>A0A1I3RZZ5_9RHOB</name>
<feature type="transmembrane region" description="Helical" evidence="6">
    <location>
        <begin position="268"/>
        <end position="287"/>
    </location>
</feature>